<feature type="domain" description="Radical SAM core" evidence="1">
    <location>
        <begin position="268"/>
        <end position="502"/>
    </location>
</feature>
<dbReference type="InterPro" id="IPR023862">
    <property type="entry name" value="CHP03960_rSAM"/>
</dbReference>
<organism evidence="2 3">
    <name type="scientific">Desulforhopalus singaporensis</name>
    <dbReference type="NCBI Taxonomy" id="91360"/>
    <lineage>
        <taxon>Bacteria</taxon>
        <taxon>Pseudomonadati</taxon>
        <taxon>Thermodesulfobacteriota</taxon>
        <taxon>Desulfobulbia</taxon>
        <taxon>Desulfobulbales</taxon>
        <taxon>Desulfocapsaceae</taxon>
        <taxon>Desulforhopalus</taxon>
    </lineage>
</organism>
<dbReference type="SFLD" id="SFLDS00029">
    <property type="entry name" value="Radical_SAM"/>
    <property type="match status" value="1"/>
</dbReference>
<dbReference type="GO" id="GO:0051536">
    <property type="term" value="F:iron-sulfur cluster binding"/>
    <property type="evidence" value="ECO:0007669"/>
    <property type="project" value="InterPro"/>
</dbReference>
<dbReference type="Pfam" id="PF04055">
    <property type="entry name" value="Radical_SAM"/>
    <property type="match status" value="1"/>
</dbReference>
<accession>A0A1H0MHK0</accession>
<dbReference type="InterPro" id="IPR007197">
    <property type="entry name" value="rSAM"/>
</dbReference>
<dbReference type="CDD" id="cd01335">
    <property type="entry name" value="Radical_SAM"/>
    <property type="match status" value="1"/>
</dbReference>
<dbReference type="Proteomes" id="UP000199073">
    <property type="component" value="Unassembled WGS sequence"/>
</dbReference>
<dbReference type="PROSITE" id="PS51918">
    <property type="entry name" value="RADICAL_SAM"/>
    <property type="match status" value="1"/>
</dbReference>
<dbReference type="NCBIfam" id="TIGR03936">
    <property type="entry name" value="sam_1_link_chp"/>
    <property type="match status" value="1"/>
</dbReference>
<reference evidence="2 3" key="1">
    <citation type="submission" date="2016-10" db="EMBL/GenBank/DDBJ databases">
        <authorList>
            <person name="de Groot N.N."/>
        </authorList>
    </citation>
    <scope>NUCLEOTIDE SEQUENCE [LARGE SCALE GENOMIC DNA]</scope>
    <source>
        <strain evidence="2 3">DSM 12130</strain>
    </source>
</reference>
<dbReference type="EMBL" id="FNJI01000006">
    <property type="protein sequence ID" value="SDO79841.1"/>
    <property type="molecule type" value="Genomic_DNA"/>
</dbReference>
<dbReference type="InterPro" id="IPR006638">
    <property type="entry name" value="Elp3/MiaA/NifB-like_rSAM"/>
</dbReference>
<dbReference type="GO" id="GO:0003824">
    <property type="term" value="F:catalytic activity"/>
    <property type="evidence" value="ECO:0007669"/>
    <property type="project" value="InterPro"/>
</dbReference>
<dbReference type="SMART" id="SM00729">
    <property type="entry name" value="Elp3"/>
    <property type="match status" value="1"/>
</dbReference>
<dbReference type="PANTHER" id="PTHR42731">
    <property type="entry name" value="SLL1084 PROTEIN"/>
    <property type="match status" value="1"/>
</dbReference>
<dbReference type="InterPro" id="IPR058240">
    <property type="entry name" value="rSAM_sf"/>
</dbReference>
<gene>
    <name evidence="2" type="ORF">SAMN05660330_01052</name>
</gene>
<proteinExistence type="predicted"/>
<dbReference type="Pfam" id="PF10105">
    <property type="entry name" value="DUF2344"/>
    <property type="match status" value="1"/>
</dbReference>
<dbReference type="PANTHER" id="PTHR42731:SF1">
    <property type="entry name" value="RADICAL SAM DOMAIN PROTEIN"/>
    <property type="match status" value="1"/>
</dbReference>
<keyword evidence="3" id="KW-1185">Reference proteome</keyword>
<dbReference type="STRING" id="91360.SAMN05660330_01052"/>
<sequence length="868" mass="98075">MNGRQLLLTYNPMHSDTSMTDKKFLSAVTRPGRYLGREHNSYFPEWSDDAVKFALIFPDLYEIGMSHQGLQILYHILNRRPRMVAERCYCPDIDAEQLLRSNRTPLTSLETGRFLTDFDVIGFTLPYELCYTNILTVLELAGIPFRSADRDDSYPLILGGGACSLNPEPVADFFDAILLGDGEEAIIEIGEIIRDHKNIDKKQLLQQLETIEGIYIPSHFKPVHMENDHQGRLREIVRLSGKGTVSRRIVENLDSLDHLLTPLVPNAKIVHDRLGVEVARGCTRGCRFCQAGMTYRPVRERTPEQVKRLAIEGITNSGFEELALLSLSTGDYSCLDQSLPALMDKFGDSYVSVAMPSMRVGTLTSTIMEQVKRVRKTGFTLAPEAGSERLRQVINKGITEDDLIQTCDTAFSLGWRLIKCYFMIGLPTETATDINEIILLVRKILAGHNLGKSGTSRQVNVSVGTFVPKPHTPFQWEQQLSIENSRENFRTLRDGLPRKGCNFKYHDPETSFLEGVFSRGDRRLSRLLETAWKNGARLDGWAEHFDLETWRNSGDQCGIDLDSYLRRRDINEILPWSHLDSAVSNDFLADELKKSKNLVYTPDCRYHACQKCGVCDFKRIMPIVHNRSQKPHPPTPVKARTNGSETHFKYMVHYSRTGDICYLGHLEIMQVIFRALKRCELPTHYSRGFNPLPKISLGPALPVGTESMAEYFIMDLNSPLDSIGRTITRLNSSLPVGIKVTGIELHSGKTPQKTTVAYVIYLPGESKEFDLFRLDSFMEADSFFVAKTRKGKTKKLDIRPMVNSCSFGDDGRIEMEFFSETATPGIKPVEALSAILELSPEQAQQLRVVKTGWTSLDKPKSQKSPGQR</sequence>
<protein>
    <submittedName>
        <fullName evidence="2">Radical SAM-linked protein/radical SAM family uncharacterized protein</fullName>
    </submittedName>
</protein>
<dbReference type="Pfam" id="PF19864">
    <property type="entry name" value="Radical_SAM_N2"/>
    <property type="match status" value="1"/>
</dbReference>
<name>A0A1H0MHK0_9BACT</name>
<dbReference type="InterPro" id="IPR045784">
    <property type="entry name" value="Radical_SAM_N2"/>
</dbReference>
<dbReference type="NCBIfam" id="TIGR03960">
    <property type="entry name" value="rSAM_fuse_unch"/>
    <property type="match status" value="1"/>
</dbReference>
<evidence type="ECO:0000259" key="1">
    <source>
        <dbReference type="PROSITE" id="PS51918"/>
    </source>
</evidence>
<dbReference type="SUPFAM" id="SSF102114">
    <property type="entry name" value="Radical SAM enzymes"/>
    <property type="match status" value="1"/>
</dbReference>
<evidence type="ECO:0000313" key="3">
    <source>
        <dbReference type="Proteomes" id="UP000199073"/>
    </source>
</evidence>
<dbReference type="InterPro" id="IPR023404">
    <property type="entry name" value="rSAM_horseshoe"/>
</dbReference>
<dbReference type="Gene3D" id="3.80.30.20">
    <property type="entry name" value="tm_1862 like domain"/>
    <property type="match status" value="1"/>
</dbReference>
<evidence type="ECO:0000313" key="2">
    <source>
        <dbReference type="EMBL" id="SDO79841.1"/>
    </source>
</evidence>
<dbReference type="InterPro" id="IPR018768">
    <property type="entry name" value="DUF2344"/>
</dbReference>
<dbReference type="SFLD" id="SFLDG01082">
    <property type="entry name" value="B12-binding_domain_containing"/>
    <property type="match status" value="1"/>
</dbReference>
<dbReference type="AlphaFoldDB" id="A0A1H0MHK0"/>